<keyword evidence="3" id="KW-0808">Transferase</keyword>
<dbReference type="FunFam" id="3.40.50.2000:FF:000050">
    <property type="entry name" value="UDP-glucuronosyltransferase"/>
    <property type="match status" value="1"/>
</dbReference>
<evidence type="ECO:0000256" key="2">
    <source>
        <dbReference type="ARBA" id="ARBA00022676"/>
    </source>
</evidence>
<dbReference type="InterPro" id="IPR002213">
    <property type="entry name" value="UDP_glucos_trans"/>
</dbReference>
<dbReference type="Proteomes" id="UP000653454">
    <property type="component" value="Unassembled WGS sequence"/>
</dbReference>
<evidence type="ECO:0000256" key="3">
    <source>
        <dbReference type="ARBA" id="ARBA00022679"/>
    </source>
</evidence>
<dbReference type="InterPro" id="IPR050271">
    <property type="entry name" value="UDP-glycosyltransferase"/>
</dbReference>
<gene>
    <name evidence="5" type="ORF">PLXY2_LOCUS7908</name>
</gene>
<keyword evidence="2" id="KW-0328">Glycosyltransferase</keyword>
<keyword evidence="4" id="KW-0812">Transmembrane</keyword>
<dbReference type="Pfam" id="PF00201">
    <property type="entry name" value="UDPGT"/>
    <property type="match status" value="1"/>
</dbReference>
<dbReference type="GO" id="GO:0008194">
    <property type="term" value="F:UDP-glycosyltransferase activity"/>
    <property type="evidence" value="ECO:0007669"/>
    <property type="project" value="InterPro"/>
</dbReference>
<dbReference type="Gene3D" id="3.40.50.2000">
    <property type="entry name" value="Glycogen Phosphorylase B"/>
    <property type="match status" value="1"/>
</dbReference>
<reference evidence="5" key="1">
    <citation type="submission" date="2020-11" db="EMBL/GenBank/DDBJ databases">
        <authorList>
            <person name="Whiteford S."/>
        </authorList>
    </citation>
    <scope>NUCLEOTIDE SEQUENCE</scope>
</reference>
<evidence type="ECO:0000313" key="5">
    <source>
        <dbReference type="EMBL" id="CAG9123165.1"/>
    </source>
</evidence>
<comment type="similarity">
    <text evidence="1">Belongs to the UDP-glycosyltransferase family.</text>
</comment>
<dbReference type="SUPFAM" id="SSF53756">
    <property type="entry name" value="UDP-Glycosyltransferase/glycogen phosphorylase"/>
    <property type="match status" value="1"/>
</dbReference>
<keyword evidence="4" id="KW-0472">Membrane</keyword>
<keyword evidence="4" id="KW-1133">Transmembrane helix</keyword>
<dbReference type="EMBL" id="CAJHNJ030000028">
    <property type="protein sequence ID" value="CAG9123165.1"/>
    <property type="molecule type" value="Genomic_DNA"/>
</dbReference>
<dbReference type="InterPro" id="IPR035595">
    <property type="entry name" value="UDP_glycos_trans_CS"/>
</dbReference>
<evidence type="ECO:0000256" key="1">
    <source>
        <dbReference type="ARBA" id="ARBA00009995"/>
    </source>
</evidence>
<dbReference type="PANTHER" id="PTHR48043:SF27">
    <property type="entry name" value="UDP-GLUCURONOSYLTRANSFERASE"/>
    <property type="match status" value="1"/>
</dbReference>
<comment type="caution">
    <text evidence="5">The sequence shown here is derived from an EMBL/GenBank/DDBJ whole genome shotgun (WGS) entry which is preliminary data.</text>
</comment>
<feature type="transmembrane region" description="Helical" evidence="4">
    <location>
        <begin position="808"/>
        <end position="827"/>
    </location>
</feature>
<evidence type="ECO:0000256" key="4">
    <source>
        <dbReference type="SAM" id="Phobius"/>
    </source>
</evidence>
<dbReference type="CDD" id="cd03784">
    <property type="entry name" value="GT1_Gtf-like"/>
    <property type="match status" value="1"/>
</dbReference>
<sequence>MTRVVVELVPPDFHLAGLEEVAPRSLASYVRGYTDWDLVGARMRGQEPLQPADIVRYGYELSWCPLTSTWRGWRRWRRARSRPTCAATRTGDLVGARMRGQEPLQPKDIVRYGYEDDRHRKRRNEGPKKGALFQNTRTAVIVKLVPPDFHLAGLEEVAPRSLASYVRGYTDWDLVGARMRGQEPLQPADIVRYGYENRHRKRRIEGPKYVALFKNTRTAVIVELVPPDFHLAGLEEVAPRSLASYVRGYTDWDLVGARMRGQEPLQPADIVRYGYEDRCRKERIEGPKYVTLFKNTRTAVIVELVPPDFHLAGLEEVAPRSLASYVRGYTDWDLVGARMRGQEPLQPADIVRYGYEDRCRKERIEGPKYVTLFKNTRTAVIVELVPPDFHLAGLEEVAPRSLASYVRGYTDWDLVGARMRGQEPLQPADIVRYGYEACDAFLSDIETRSFLRSGRTFDLIILDGAYPECAMGIVYKLKVPFIYINTVGFYTVSLSIAGSPAPYSVTPFFGRGFTDQMNLFDRALNAAYNLATVVMHSFSVSILQGVLRAHFGSKMPHVYDMGKNVSFILQNGHYSVSYSRPYLPNVAEIACIHCKEAKPLDADLEDWIAGAGDAGFIFVSMGSSVRAASMPPAAHRLFTRALGRLPQRVLWKHEADQNMTEVPPNVMLRKWLPQQDLLGHPKIKAFVTHGGLLSMYETVYHGVPVVTMPVFCDHDANAAKAEADGYAKKIELRGLTSDQLYKAIKEVIEEPKYRIEVMKRQILLRDQKESPLDRAVYWTEYVIRHKGAYHLQSPAKDLNYFQYHMLDVAALFIVACCIIFATLSYVLRASFKRLAELLHGRPMEQTKCLKEKKMMDHTNNNNIMMKKKL</sequence>
<keyword evidence="6" id="KW-1185">Reference proteome</keyword>
<accession>A0A8S4F827</accession>
<evidence type="ECO:0000313" key="6">
    <source>
        <dbReference type="Proteomes" id="UP000653454"/>
    </source>
</evidence>
<dbReference type="PANTHER" id="PTHR48043">
    <property type="entry name" value="EG:EG0003.4 PROTEIN-RELATED"/>
    <property type="match status" value="1"/>
</dbReference>
<protein>
    <submittedName>
        <fullName evidence="5">(diamondback moth) hypothetical protein</fullName>
    </submittedName>
</protein>
<name>A0A8S4F827_PLUXY</name>
<organism evidence="5 6">
    <name type="scientific">Plutella xylostella</name>
    <name type="common">Diamondback moth</name>
    <name type="synonym">Plutella maculipennis</name>
    <dbReference type="NCBI Taxonomy" id="51655"/>
    <lineage>
        <taxon>Eukaryota</taxon>
        <taxon>Metazoa</taxon>
        <taxon>Ecdysozoa</taxon>
        <taxon>Arthropoda</taxon>
        <taxon>Hexapoda</taxon>
        <taxon>Insecta</taxon>
        <taxon>Pterygota</taxon>
        <taxon>Neoptera</taxon>
        <taxon>Endopterygota</taxon>
        <taxon>Lepidoptera</taxon>
        <taxon>Glossata</taxon>
        <taxon>Ditrysia</taxon>
        <taxon>Yponomeutoidea</taxon>
        <taxon>Plutellidae</taxon>
        <taxon>Plutella</taxon>
    </lineage>
</organism>
<dbReference type="AlphaFoldDB" id="A0A8S4F827"/>
<dbReference type="PROSITE" id="PS00375">
    <property type="entry name" value="UDPGT"/>
    <property type="match status" value="1"/>
</dbReference>
<proteinExistence type="inferred from homology"/>